<evidence type="ECO:0000256" key="10">
    <source>
        <dbReference type="ARBA" id="ARBA00022840"/>
    </source>
</evidence>
<dbReference type="OrthoDB" id="9792854at2"/>
<dbReference type="PANTHER" id="PTHR45339">
    <property type="entry name" value="HYBRID SIGNAL TRANSDUCTION HISTIDINE KINASE J"/>
    <property type="match status" value="1"/>
</dbReference>
<evidence type="ECO:0000256" key="7">
    <source>
        <dbReference type="ARBA" id="ARBA00022692"/>
    </source>
</evidence>
<dbReference type="InterPro" id="IPR036890">
    <property type="entry name" value="HATPase_C_sf"/>
</dbReference>
<accession>A0A1H6FHB5</accession>
<dbReference type="PRINTS" id="PR00344">
    <property type="entry name" value="BCTRLSENSOR"/>
</dbReference>
<evidence type="ECO:0000256" key="6">
    <source>
        <dbReference type="ARBA" id="ARBA00022679"/>
    </source>
</evidence>
<dbReference type="SUPFAM" id="SSF158472">
    <property type="entry name" value="HAMP domain-like"/>
    <property type="match status" value="1"/>
</dbReference>
<feature type="domain" description="PAS" evidence="19">
    <location>
        <begin position="222"/>
        <end position="275"/>
    </location>
</feature>
<keyword evidence="6 23" id="KW-0808">Transferase</keyword>
<dbReference type="SUPFAM" id="SSF52172">
    <property type="entry name" value="CheY-like"/>
    <property type="match status" value="1"/>
</dbReference>
<dbReference type="InterPro" id="IPR013767">
    <property type="entry name" value="PAS_fold"/>
</dbReference>
<keyword evidence="24" id="KW-1185">Reference proteome</keyword>
<dbReference type="AlphaFoldDB" id="A0A1H6FHB5"/>
<dbReference type="SUPFAM" id="SSF55785">
    <property type="entry name" value="PYP-like sensor domain (PAS domain)"/>
    <property type="match status" value="2"/>
</dbReference>
<dbReference type="PANTHER" id="PTHR45339:SF1">
    <property type="entry name" value="HYBRID SIGNAL TRANSDUCTION HISTIDINE KINASE J"/>
    <property type="match status" value="1"/>
</dbReference>
<dbReference type="GO" id="GO:0005524">
    <property type="term" value="F:ATP binding"/>
    <property type="evidence" value="ECO:0007669"/>
    <property type="project" value="UniProtKB-KW"/>
</dbReference>
<evidence type="ECO:0000256" key="11">
    <source>
        <dbReference type="ARBA" id="ARBA00022989"/>
    </source>
</evidence>
<comment type="subcellular location">
    <subcellularLocation>
        <location evidence="2">Cell membrane</location>
        <topology evidence="2">Multi-pass membrane protein</topology>
    </subcellularLocation>
</comment>
<dbReference type="Gene3D" id="3.30.565.10">
    <property type="entry name" value="Histidine kinase-like ATPase, C-terminal domain"/>
    <property type="match status" value="1"/>
</dbReference>
<evidence type="ECO:0000259" key="22">
    <source>
        <dbReference type="PROSITE" id="PS50894"/>
    </source>
</evidence>
<dbReference type="RefSeq" id="WP_103922529.1">
    <property type="nucleotide sequence ID" value="NZ_FMSV02000557.1"/>
</dbReference>
<dbReference type="Gene3D" id="1.20.120.160">
    <property type="entry name" value="HPT domain"/>
    <property type="match status" value="1"/>
</dbReference>
<dbReference type="Pfam" id="PF02518">
    <property type="entry name" value="HATPase_c"/>
    <property type="match status" value="1"/>
</dbReference>
<keyword evidence="8" id="KW-0547">Nucleotide-binding</keyword>
<evidence type="ECO:0000256" key="1">
    <source>
        <dbReference type="ARBA" id="ARBA00000085"/>
    </source>
</evidence>
<sequence length="1069" mass="120299">MNLRWKLLLPFALLLICITTAHYFIWLPGFIAHERQERQNMEQNYLEQLGTSLTPVLLSGDLAQLYATLEAVQDKCPHWTMLEVQNANGVRLYPLDAPVVPEMAVLDYFQYAVMSEAQTLAMLHIAVDIEALMVVKIAYINKMELWFLSILAVATLLSGLFLEYHIRRPLYHLAEAAARLAQGNFSQLAQFPTRHDEIGQFGRAFDFMQRTLEERQMTLRESEQRLSAIIDNAVEAIITFDEDGCIQDFNQAAEHIFGWWASEVLGQAVDILIPKLQQNPQGGYLWYLSGEDNVHEVCGQRKNGKSFPAHMTLGKVPLKEETLFVGVILDLTEQKEKERELRKHFRAVEDCPVGIVITTPDSLIDYVNPAYQRISGYLEEELLGCNIRLIQSGNVPQQCYQELHKKLKDGQTYEGEFFNRRKDGGGFWARNFISPVRDDHGEIVHFVAISEDISEQKNAEIALLNHQENLETLVKEQTLDLSLAKEAAESANQAKSRFLANMSHEIRTPMNAIIGMTKLVLDTKLDTEQYKLLRTVLRSAHSLLLLLNEILDLSKLEGGKMHFEHIVFHLPQLLEETIAVLATTAHHKNLHLAYEIATEVPVCVKGDPHRLRQILINLAGNAIKFTEHGSVCIRVSLAAPGRCVFAVTDTGIGIAPKRLDTIFDSFTQADSSTARRFGGSGLGTTICKQIVEQMGGHIRVESKLGQGSTFCFEIPLAVAEGVSDCYKQVTTPQETYRAKQSLYILLAEDIEENVMLADIRLRKAGHWLRVTTNGHKAVQAFQEESFDIILMDIQMPEMDGYEATRAIRSIEYKQGGHVPIIAMTASIQESDQKLCMAAWMDDFTGKPVDFDELFARMEQLTGTDVEYPQEDTATIAKQHTATLPVLPGIDTVKALKTWQDAEVYRKALTGFAQNHADDALQLNSLLAADDYDAAHQLLHALKGVASNLVLSPLTEHVQCLNARLHKHPAQSYQIELNEVIAALDTVIHSIADLQSRQEVVSLHQEVDTAHLQNLREELRAALKHTDPIQADELLTALQESGLQNSHLLREHLDNFEFDLALQVLEELKL</sequence>
<dbReference type="PROSITE" id="PS50112">
    <property type="entry name" value="PAS"/>
    <property type="match status" value="2"/>
</dbReference>
<evidence type="ECO:0000256" key="3">
    <source>
        <dbReference type="ARBA" id="ARBA00012438"/>
    </source>
</evidence>
<dbReference type="InterPro" id="IPR003594">
    <property type="entry name" value="HATPase_dom"/>
</dbReference>
<evidence type="ECO:0000256" key="12">
    <source>
        <dbReference type="ARBA" id="ARBA00023012"/>
    </source>
</evidence>
<dbReference type="InterPro" id="IPR011006">
    <property type="entry name" value="CheY-like_superfamily"/>
</dbReference>
<dbReference type="InterPro" id="IPR008207">
    <property type="entry name" value="Sig_transdc_His_kin_Hpt_dom"/>
</dbReference>
<dbReference type="CDD" id="cd00130">
    <property type="entry name" value="PAS"/>
    <property type="match status" value="2"/>
</dbReference>
<dbReference type="PROSITE" id="PS50885">
    <property type="entry name" value="HAMP"/>
    <property type="match status" value="1"/>
</dbReference>
<dbReference type="InterPro" id="IPR001789">
    <property type="entry name" value="Sig_transdc_resp-reg_receiver"/>
</dbReference>
<dbReference type="PROSITE" id="PS50894">
    <property type="entry name" value="HPT"/>
    <property type="match status" value="1"/>
</dbReference>
<dbReference type="PROSITE" id="PS50109">
    <property type="entry name" value="HIS_KIN"/>
    <property type="match status" value="1"/>
</dbReference>
<dbReference type="Pfam" id="PF00512">
    <property type="entry name" value="HisKA"/>
    <property type="match status" value="1"/>
</dbReference>
<dbReference type="SMART" id="SM00086">
    <property type="entry name" value="PAC"/>
    <property type="match status" value="2"/>
</dbReference>
<dbReference type="Proteomes" id="UP000236724">
    <property type="component" value="Unassembled WGS sequence"/>
</dbReference>
<dbReference type="InterPro" id="IPR000700">
    <property type="entry name" value="PAS-assoc_C"/>
</dbReference>
<dbReference type="EMBL" id="FMSV02000557">
    <property type="protein sequence ID" value="SEH09043.1"/>
    <property type="molecule type" value="Genomic_DNA"/>
</dbReference>
<feature type="domain" description="Histidine kinase" evidence="17">
    <location>
        <begin position="501"/>
        <end position="718"/>
    </location>
</feature>
<keyword evidence="5 15" id="KW-0597">Phosphoprotein</keyword>
<protein>
    <recommendedName>
        <fullName evidence="3">histidine kinase</fullName>
        <ecNumber evidence="3">2.7.13.3</ecNumber>
    </recommendedName>
</protein>
<feature type="domain" description="PAS" evidence="19">
    <location>
        <begin position="340"/>
        <end position="384"/>
    </location>
</feature>
<feature type="modified residue" description="4-aspartylphosphate" evidence="15">
    <location>
        <position position="792"/>
    </location>
</feature>
<gene>
    <name evidence="23" type="primary">rpfC_17</name>
    <name evidence="23" type="ORF">MBHS_04936</name>
</gene>
<dbReference type="Pfam" id="PF13426">
    <property type="entry name" value="PAS_9"/>
    <property type="match status" value="1"/>
</dbReference>
<dbReference type="Pfam" id="PF00989">
    <property type="entry name" value="PAS"/>
    <property type="match status" value="1"/>
</dbReference>
<dbReference type="InterPro" id="IPR000014">
    <property type="entry name" value="PAS"/>
</dbReference>
<dbReference type="InterPro" id="IPR003661">
    <property type="entry name" value="HisK_dim/P_dom"/>
</dbReference>
<evidence type="ECO:0000256" key="14">
    <source>
        <dbReference type="PROSITE-ProRule" id="PRU00110"/>
    </source>
</evidence>
<dbReference type="InterPro" id="IPR036641">
    <property type="entry name" value="HPT_dom_sf"/>
</dbReference>
<dbReference type="SUPFAM" id="SSF47226">
    <property type="entry name" value="Histidine-containing phosphotransfer domain, HPT domain"/>
    <property type="match status" value="1"/>
</dbReference>
<keyword evidence="12" id="KW-0902">Two-component regulatory system</keyword>
<dbReference type="CDD" id="cd06225">
    <property type="entry name" value="HAMP"/>
    <property type="match status" value="1"/>
</dbReference>
<dbReference type="SMART" id="SM00448">
    <property type="entry name" value="REC"/>
    <property type="match status" value="1"/>
</dbReference>
<dbReference type="InterPro" id="IPR035965">
    <property type="entry name" value="PAS-like_dom_sf"/>
</dbReference>
<feature type="modified residue" description="Phosphohistidine" evidence="14">
    <location>
        <position position="939"/>
    </location>
</feature>
<evidence type="ECO:0000256" key="4">
    <source>
        <dbReference type="ARBA" id="ARBA00022475"/>
    </source>
</evidence>
<dbReference type="GO" id="GO:0006355">
    <property type="term" value="P:regulation of DNA-templated transcription"/>
    <property type="evidence" value="ECO:0007669"/>
    <property type="project" value="InterPro"/>
</dbReference>
<dbReference type="SMART" id="SM00388">
    <property type="entry name" value="HisKA"/>
    <property type="match status" value="1"/>
</dbReference>
<keyword evidence="4" id="KW-1003">Cell membrane</keyword>
<feature type="domain" description="PAC" evidence="20">
    <location>
        <begin position="411"/>
        <end position="465"/>
    </location>
</feature>
<feature type="domain" description="Response regulatory" evidence="18">
    <location>
        <begin position="743"/>
        <end position="861"/>
    </location>
</feature>
<dbReference type="GO" id="GO:0005886">
    <property type="term" value="C:plasma membrane"/>
    <property type="evidence" value="ECO:0007669"/>
    <property type="project" value="UniProtKB-SubCell"/>
</dbReference>
<evidence type="ECO:0000259" key="20">
    <source>
        <dbReference type="PROSITE" id="PS50113"/>
    </source>
</evidence>
<dbReference type="Gene3D" id="3.40.50.2300">
    <property type="match status" value="1"/>
</dbReference>
<dbReference type="SMART" id="SM00387">
    <property type="entry name" value="HATPase_c"/>
    <property type="match status" value="1"/>
</dbReference>
<dbReference type="CDD" id="cd16922">
    <property type="entry name" value="HATPase_EvgS-ArcB-TorS-like"/>
    <property type="match status" value="1"/>
</dbReference>
<feature type="transmembrane region" description="Helical" evidence="16">
    <location>
        <begin position="145"/>
        <end position="162"/>
    </location>
</feature>
<evidence type="ECO:0000259" key="21">
    <source>
        <dbReference type="PROSITE" id="PS50885"/>
    </source>
</evidence>
<comment type="catalytic activity">
    <reaction evidence="1">
        <text>ATP + protein L-histidine = ADP + protein N-phospho-L-histidine.</text>
        <dbReference type="EC" id="2.7.13.3"/>
    </reaction>
</comment>
<reference evidence="23 24" key="1">
    <citation type="submission" date="2016-10" db="EMBL/GenBank/DDBJ databases">
        <authorList>
            <person name="de Groot N.N."/>
        </authorList>
    </citation>
    <scope>NUCLEOTIDE SEQUENCE [LARGE SCALE GENOMIC DNA]</scope>
    <source>
        <strain evidence="23">MBHS1</strain>
    </source>
</reference>
<evidence type="ECO:0000256" key="15">
    <source>
        <dbReference type="PROSITE-ProRule" id="PRU00169"/>
    </source>
</evidence>
<dbReference type="CDD" id="cd17546">
    <property type="entry name" value="REC_hyHK_CKI1_RcsC-like"/>
    <property type="match status" value="1"/>
</dbReference>
<dbReference type="EC" id="2.7.13.3" evidence="3"/>
<evidence type="ECO:0000256" key="13">
    <source>
        <dbReference type="ARBA" id="ARBA00023136"/>
    </source>
</evidence>
<dbReference type="Gene3D" id="1.10.287.130">
    <property type="match status" value="1"/>
</dbReference>
<keyword evidence="13 16" id="KW-0472">Membrane</keyword>
<dbReference type="FunFam" id="1.10.287.130:FF:000002">
    <property type="entry name" value="Two-component osmosensing histidine kinase"/>
    <property type="match status" value="1"/>
</dbReference>
<dbReference type="PROSITE" id="PS50110">
    <property type="entry name" value="RESPONSE_REGULATORY"/>
    <property type="match status" value="1"/>
</dbReference>
<dbReference type="NCBIfam" id="TIGR00229">
    <property type="entry name" value="sensory_box"/>
    <property type="match status" value="2"/>
</dbReference>
<evidence type="ECO:0000256" key="9">
    <source>
        <dbReference type="ARBA" id="ARBA00022777"/>
    </source>
</evidence>
<evidence type="ECO:0000259" key="18">
    <source>
        <dbReference type="PROSITE" id="PS50110"/>
    </source>
</evidence>
<evidence type="ECO:0000256" key="5">
    <source>
        <dbReference type="ARBA" id="ARBA00022553"/>
    </source>
</evidence>
<evidence type="ECO:0000256" key="2">
    <source>
        <dbReference type="ARBA" id="ARBA00004651"/>
    </source>
</evidence>
<name>A0A1H6FHB5_9GAMM</name>
<dbReference type="Gene3D" id="6.10.340.10">
    <property type="match status" value="1"/>
</dbReference>
<evidence type="ECO:0000256" key="16">
    <source>
        <dbReference type="SAM" id="Phobius"/>
    </source>
</evidence>
<dbReference type="SMART" id="SM00091">
    <property type="entry name" value="PAS"/>
    <property type="match status" value="2"/>
</dbReference>
<dbReference type="SUPFAM" id="SSF55874">
    <property type="entry name" value="ATPase domain of HSP90 chaperone/DNA topoisomerase II/histidine kinase"/>
    <property type="match status" value="1"/>
</dbReference>
<dbReference type="InterPro" id="IPR004358">
    <property type="entry name" value="Sig_transdc_His_kin-like_C"/>
</dbReference>
<dbReference type="InterPro" id="IPR003660">
    <property type="entry name" value="HAMP_dom"/>
</dbReference>
<keyword evidence="10" id="KW-0067">ATP-binding</keyword>
<dbReference type="Pfam" id="PF00072">
    <property type="entry name" value="Response_reg"/>
    <property type="match status" value="1"/>
</dbReference>
<dbReference type="InterPro" id="IPR005467">
    <property type="entry name" value="His_kinase_dom"/>
</dbReference>
<dbReference type="SUPFAM" id="SSF47384">
    <property type="entry name" value="Homodimeric domain of signal transducing histidine kinase"/>
    <property type="match status" value="1"/>
</dbReference>
<proteinExistence type="predicted"/>
<keyword evidence="11 16" id="KW-1133">Transmembrane helix</keyword>
<dbReference type="CDD" id="cd00082">
    <property type="entry name" value="HisKA"/>
    <property type="match status" value="1"/>
</dbReference>
<dbReference type="GO" id="GO:0000155">
    <property type="term" value="F:phosphorelay sensor kinase activity"/>
    <property type="evidence" value="ECO:0007669"/>
    <property type="project" value="InterPro"/>
</dbReference>
<dbReference type="Pfam" id="PF00672">
    <property type="entry name" value="HAMP"/>
    <property type="match status" value="1"/>
</dbReference>
<dbReference type="PROSITE" id="PS50113">
    <property type="entry name" value="PAC"/>
    <property type="match status" value="1"/>
</dbReference>
<dbReference type="InterPro" id="IPR036097">
    <property type="entry name" value="HisK_dim/P_sf"/>
</dbReference>
<dbReference type="InterPro" id="IPR001610">
    <property type="entry name" value="PAC"/>
</dbReference>
<evidence type="ECO:0000313" key="23">
    <source>
        <dbReference type="EMBL" id="SEH09043.1"/>
    </source>
</evidence>
<dbReference type="FunFam" id="3.30.565.10:FF:000078">
    <property type="entry name" value="Two-component sensor histidine kinase"/>
    <property type="match status" value="1"/>
</dbReference>
<organism evidence="23 24">
    <name type="scientific">Candidatus Venteria ishoeyi</name>
    <dbReference type="NCBI Taxonomy" id="1899563"/>
    <lineage>
        <taxon>Bacteria</taxon>
        <taxon>Pseudomonadati</taxon>
        <taxon>Pseudomonadota</taxon>
        <taxon>Gammaproteobacteria</taxon>
        <taxon>Thiotrichales</taxon>
        <taxon>Thiotrichaceae</taxon>
        <taxon>Venteria</taxon>
    </lineage>
</organism>
<dbReference type="Gene3D" id="3.30.450.20">
    <property type="entry name" value="PAS domain"/>
    <property type="match status" value="2"/>
</dbReference>
<feature type="domain" description="HAMP" evidence="21">
    <location>
        <begin position="164"/>
        <end position="217"/>
    </location>
</feature>
<feature type="domain" description="HPt" evidence="22">
    <location>
        <begin position="900"/>
        <end position="1000"/>
    </location>
</feature>
<evidence type="ECO:0000259" key="17">
    <source>
        <dbReference type="PROSITE" id="PS50109"/>
    </source>
</evidence>
<dbReference type="SMART" id="SM00304">
    <property type="entry name" value="HAMP"/>
    <property type="match status" value="1"/>
</dbReference>
<keyword evidence="7 16" id="KW-0812">Transmembrane</keyword>
<keyword evidence="9" id="KW-0418">Kinase</keyword>
<evidence type="ECO:0000259" key="19">
    <source>
        <dbReference type="PROSITE" id="PS50112"/>
    </source>
</evidence>
<evidence type="ECO:0000313" key="24">
    <source>
        <dbReference type="Proteomes" id="UP000236724"/>
    </source>
</evidence>
<evidence type="ECO:0000256" key="8">
    <source>
        <dbReference type="ARBA" id="ARBA00022741"/>
    </source>
</evidence>